<dbReference type="PROSITE" id="PS51257">
    <property type="entry name" value="PROKAR_LIPOPROTEIN"/>
    <property type="match status" value="1"/>
</dbReference>
<evidence type="ECO:0000313" key="2">
    <source>
        <dbReference type="EMBL" id="MDY3558306.1"/>
    </source>
</evidence>
<evidence type="ECO:0000313" key="3">
    <source>
        <dbReference type="Proteomes" id="UP001272242"/>
    </source>
</evidence>
<protein>
    <recommendedName>
        <fullName evidence="4">Lipoprotein</fullName>
    </recommendedName>
</protein>
<keyword evidence="3" id="KW-1185">Reference proteome</keyword>
<organism evidence="2 3">
    <name type="scientific">Gemmata algarum</name>
    <dbReference type="NCBI Taxonomy" id="2975278"/>
    <lineage>
        <taxon>Bacteria</taxon>
        <taxon>Pseudomonadati</taxon>
        <taxon>Planctomycetota</taxon>
        <taxon>Planctomycetia</taxon>
        <taxon>Gemmatales</taxon>
        <taxon>Gemmataceae</taxon>
        <taxon>Gemmata</taxon>
    </lineage>
</organism>
<comment type="caution">
    <text evidence="2">The sequence shown here is derived from an EMBL/GenBank/DDBJ whole genome shotgun (WGS) entry which is preliminary data.</text>
</comment>
<dbReference type="EMBL" id="JAXBLV010000024">
    <property type="protein sequence ID" value="MDY3558306.1"/>
    <property type="molecule type" value="Genomic_DNA"/>
</dbReference>
<name>A0ABU5ESI6_9BACT</name>
<gene>
    <name evidence="2" type="ORF">R5W23_005001</name>
</gene>
<evidence type="ECO:0008006" key="4">
    <source>
        <dbReference type="Google" id="ProtNLM"/>
    </source>
</evidence>
<proteinExistence type="predicted"/>
<feature type="region of interest" description="Disordered" evidence="1">
    <location>
        <begin position="156"/>
        <end position="215"/>
    </location>
</feature>
<dbReference type="RefSeq" id="WP_320685248.1">
    <property type="nucleotide sequence ID" value="NZ_JAXBLV010000024.1"/>
</dbReference>
<sequence>MNPVRAALLGLATLTGSGCFTARLSGPDWFYHHAARNLTEKPIANHDERQFTRMVEGRAKDAWEQVCGSSGWRHSGPYGHGFREGFVDYVEAGGTGEPPYLPPFRYRLTKYRTPEGIRAVEEWYAGFRHGAAVARGSGLRELNCIPLPGPPIPIDTRGSALPTPLAPPAVIAAPPTSTGPDLKPEPLPVPRQVPDRTPQMPSPVPPPSKFGTAAP</sequence>
<feature type="compositionally biased region" description="Low complexity" evidence="1">
    <location>
        <begin position="160"/>
        <end position="176"/>
    </location>
</feature>
<reference evidence="3" key="1">
    <citation type="journal article" date="2023" name="Mar. Drugs">
        <title>Gemmata algarum, a Novel Planctomycete Isolated from an Algal Mat, Displays Antimicrobial Activity.</title>
        <authorList>
            <person name="Kumar G."/>
            <person name="Kallscheuer N."/>
            <person name="Kashif M."/>
            <person name="Ahamad S."/>
            <person name="Jagadeeshwari U."/>
            <person name="Pannikurungottu S."/>
            <person name="Haufschild T."/>
            <person name="Kabuu M."/>
            <person name="Sasikala C."/>
            <person name="Jogler C."/>
            <person name="Ramana C."/>
        </authorList>
    </citation>
    <scope>NUCLEOTIDE SEQUENCE [LARGE SCALE GENOMIC DNA]</scope>
    <source>
        <strain evidence="3">JC673</strain>
    </source>
</reference>
<evidence type="ECO:0000256" key="1">
    <source>
        <dbReference type="SAM" id="MobiDB-lite"/>
    </source>
</evidence>
<dbReference type="Proteomes" id="UP001272242">
    <property type="component" value="Unassembled WGS sequence"/>
</dbReference>
<accession>A0ABU5ESI6</accession>